<comment type="caution">
    <text evidence="7">The sequence shown here is derived from an EMBL/GenBank/DDBJ whole genome shotgun (WGS) entry which is preliminary data.</text>
</comment>
<evidence type="ECO:0000313" key="7">
    <source>
        <dbReference type="EMBL" id="KAK6298549.1"/>
    </source>
</evidence>
<evidence type="ECO:0000313" key="8">
    <source>
        <dbReference type="Proteomes" id="UP001356427"/>
    </source>
</evidence>
<proteinExistence type="inferred from homology"/>
<protein>
    <submittedName>
        <fullName evidence="7">Uncharacterized protein</fullName>
    </submittedName>
</protein>
<dbReference type="GO" id="GO:0016281">
    <property type="term" value="C:eukaryotic translation initiation factor 4F complex"/>
    <property type="evidence" value="ECO:0007669"/>
    <property type="project" value="TreeGrafter"/>
</dbReference>
<dbReference type="GO" id="GO:0000340">
    <property type="term" value="F:RNA 7-methylguanosine cap binding"/>
    <property type="evidence" value="ECO:0007669"/>
    <property type="project" value="TreeGrafter"/>
</dbReference>
<dbReference type="Gene3D" id="3.30.760.10">
    <property type="entry name" value="RNA Cap, Translation Initiation Factor Eif4e"/>
    <property type="match status" value="1"/>
</dbReference>
<dbReference type="PANTHER" id="PTHR11960">
    <property type="entry name" value="EUKARYOTIC TRANSLATION INITIATION FACTOR 4E RELATED"/>
    <property type="match status" value="1"/>
</dbReference>
<evidence type="ECO:0000256" key="4">
    <source>
        <dbReference type="ARBA" id="ARBA00022884"/>
    </source>
</evidence>
<evidence type="ECO:0000256" key="3">
    <source>
        <dbReference type="ARBA" id="ARBA00022845"/>
    </source>
</evidence>
<comment type="similarity">
    <text evidence="1 6">Belongs to the eukaryotic initiation factor 4E family.</text>
</comment>
<evidence type="ECO:0000256" key="2">
    <source>
        <dbReference type="ARBA" id="ARBA00022540"/>
    </source>
</evidence>
<keyword evidence="8" id="KW-1185">Reference proteome</keyword>
<reference evidence="7 8" key="1">
    <citation type="submission" date="2021-04" db="EMBL/GenBank/DDBJ databases">
        <authorList>
            <person name="De Guttry C."/>
            <person name="Zahm M."/>
            <person name="Klopp C."/>
            <person name="Cabau C."/>
            <person name="Louis A."/>
            <person name="Berthelot C."/>
            <person name="Parey E."/>
            <person name="Roest Crollius H."/>
            <person name="Montfort J."/>
            <person name="Robinson-Rechavi M."/>
            <person name="Bucao C."/>
            <person name="Bouchez O."/>
            <person name="Gislard M."/>
            <person name="Lluch J."/>
            <person name="Milhes M."/>
            <person name="Lampietro C."/>
            <person name="Lopez Roques C."/>
            <person name="Donnadieu C."/>
            <person name="Braasch I."/>
            <person name="Desvignes T."/>
            <person name="Postlethwait J."/>
            <person name="Bobe J."/>
            <person name="Wedekind C."/>
            <person name="Guiguen Y."/>
        </authorList>
    </citation>
    <scope>NUCLEOTIDE SEQUENCE [LARGE SCALE GENOMIC DNA]</scope>
    <source>
        <strain evidence="7">Cs_M1</strain>
        <tissue evidence="7">Blood</tissue>
    </source>
</reference>
<keyword evidence="5 6" id="KW-0648">Protein biosynthesis</keyword>
<keyword evidence="4 6" id="KW-0694">RNA-binding</keyword>
<accession>A0AAN8QBF4</accession>
<sequence length="91" mass="10282">MRALTSCMPERDGLCGSLRMTSKTCQANLCLVSKFDTVEDFWALYNHIQLSSNLISGWDYTLFKPVALAFTARVMTPPKDVSPPHIDYYSD</sequence>
<dbReference type="InterPro" id="IPR001040">
    <property type="entry name" value="TIF_eIF_4E"/>
</dbReference>
<evidence type="ECO:0000256" key="5">
    <source>
        <dbReference type="ARBA" id="ARBA00022917"/>
    </source>
</evidence>
<keyword evidence="2 6" id="KW-0396">Initiation factor</keyword>
<dbReference type="Pfam" id="PF01652">
    <property type="entry name" value="IF4E"/>
    <property type="match status" value="1"/>
</dbReference>
<organism evidence="7 8">
    <name type="scientific">Coregonus suidteri</name>
    <dbReference type="NCBI Taxonomy" id="861788"/>
    <lineage>
        <taxon>Eukaryota</taxon>
        <taxon>Metazoa</taxon>
        <taxon>Chordata</taxon>
        <taxon>Craniata</taxon>
        <taxon>Vertebrata</taxon>
        <taxon>Euteleostomi</taxon>
        <taxon>Actinopterygii</taxon>
        <taxon>Neopterygii</taxon>
        <taxon>Teleostei</taxon>
        <taxon>Protacanthopterygii</taxon>
        <taxon>Salmoniformes</taxon>
        <taxon>Salmonidae</taxon>
        <taxon>Coregoninae</taxon>
        <taxon>Coregonus</taxon>
    </lineage>
</organism>
<gene>
    <name evidence="7" type="ORF">J4Q44_G00316040</name>
</gene>
<keyword evidence="3" id="KW-0810">Translation regulation</keyword>
<dbReference type="Proteomes" id="UP001356427">
    <property type="component" value="Unassembled WGS sequence"/>
</dbReference>
<dbReference type="GO" id="GO:0003743">
    <property type="term" value="F:translation initiation factor activity"/>
    <property type="evidence" value="ECO:0007669"/>
    <property type="project" value="UniProtKB-KW"/>
</dbReference>
<dbReference type="InterPro" id="IPR023398">
    <property type="entry name" value="TIF_eIF4e-like"/>
</dbReference>
<evidence type="ECO:0000256" key="6">
    <source>
        <dbReference type="RuleBase" id="RU004374"/>
    </source>
</evidence>
<dbReference type="EMBL" id="JAGTTL010000030">
    <property type="protein sequence ID" value="KAK6298549.1"/>
    <property type="molecule type" value="Genomic_DNA"/>
</dbReference>
<dbReference type="PANTHER" id="PTHR11960:SF8">
    <property type="entry name" value="EUKARYOTIC TRANSLATION INITIATION FACTOR 4E1-RELATED"/>
    <property type="match status" value="1"/>
</dbReference>
<evidence type="ECO:0000256" key="1">
    <source>
        <dbReference type="ARBA" id="ARBA00009860"/>
    </source>
</evidence>
<dbReference type="GO" id="GO:0006417">
    <property type="term" value="P:regulation of translation"/>
    <property type="evidence" value="ECO:0007669"/>
    <property type="project" value="UniProtKB-KW"/>
</dbReference>
<dbReference type="AlphaFoldDB" id="A0AAN8QBF4"/>
<dbReference type="SUPFAM" id="SSF55418">
    <property type="entry name" value="eIF4e-like"/>
    <property type="match status" value="1"/>
</dbReference>
<name>A0AAN8QBF4_9TELE</name>